<protein>
    <submittedName>
        <fullName evidence="2">Uncharacterized protein</fullName>
    </submittedName>
</protein>
<dbReference type="Proteomes" id="UP000184097">
    <property type="component" value="Unassembled WGS sequence"/>
</dbReference>
<sequence length="474" mass="55119">MLRRVDNRWISDTKEGTFTLTSEEAYFEISIQMLDILKQAESNGEQADIDGAKRARALYDASLELNVRQVFFGEQVRKSIMPLLDALSKDYQAPRTCEIIACYAIREMWKRVTHQQDTDMLWELFSFYRDRIMPLVLRDKPEEIEQYARIVRAFYRMTGTETSQYGVPFCSIINNSFQKNISYSEAYSQYSEELKGKNTYNDKMVTGRRAGVCYELIYIPKILADKAIELNKKGIYLSDAQKLEYLVVKKGAILAEKIANTTDDMVHDVMYDSDLDQFYKECMEKEWYGFCYTVASLQGLNSERKRIASQVGNYSVYDIDKCEDVTAGFVSILVNIAIPIVSICTVAHFAKNGHYLIDVLAVLGFVYLQNIISKKATHALKNQYAYRFFLTFSIMTPVLFLIRRYHFFLVLITIIMFYMIYKYNLYKLRNKNTTAFMVSCSMAAVLPCIMIYYNHMYTGIVAMLCSYFLIYTEN</sequence>
<feature type="transmembrane region" description="Helical" evidence="1">
    <location>
        <begin position="408"/>
        <end position="426"/>
    </location>
</feature>
<proteinExistence type="predicted"/>
<evidence type="ECO:0000313" key="3">
    <source>
        <dbReference type="Proteomes" id="UP000184097"/>
    </source>
</evidence>
<feature type="transmembrane region" description="Helical" evidence="1">
    <location>
        <begin position="355"/>
        <end position="372"/>
    </location>
</feature>
<keyword evidence="1" id="KW-0472">Membrane</keyword>
<keyword evidence="1" id="KW-1133">Transmembrane helix</keyword>
<feature type="transmembrane region" description="Helical" evidence="1">
    <location>
        <begin position="384"/>
        <end position="402"/>
    </location>
</feature>
<feature type="transmembrane region" description="Helical" evidence="1">
    <location>
        <begin position="327"/>
        <end position="349"/>
    </location>
</feature>
<accession>A0A1M7SJN9</accession>
<name>A0A1M7SJN9_9FIRM</name>
<keyword evidence="1" id="KW-0812">Transmembrane</keyword>
<evidence type="ECO:0000313" key="2">
    <source>
        <dbReference type="EMBL" id="SHN58677.1"/>
    </source>
</evidence>
<organism evidence="2 3">
    <name type="scientific">Butyrivibrio hungatei DSM 14810</name>
    <dbReference type="NCBI Taxonomy" id="1121132"/>
    <lineage>
        <taxon>Bacteria</taxon>
        <taxon>Bacillati</taxon>
        <taxon>Bacillota</taxon>
        <taxon>Clostridia</taxon>
        <taxon>Lachnospirales</taxon>
        <taxon>Lachnospiraceae</taxon>
        <taxon>Butyrivibrio</taxon>
    </lineage>
</organism>
<dbReference type="RefSeq" id="WP_072703428.1">
    <property type="nucleotide sequence ID" value="NZ_FRDH01000007.1"/>
</dbReference>
<evidence type="ECO:0000256" key="1">
    <source>
        <dbReference type="SAM" id="Phobius"/>
    </source>
</evidence>
<dbReference type="AlphaFoldDB" id="A0A1M7SJN9"/>
<reference evidence="2 3" key="1">
    <citation type="submission" date="2016-12" db="EMBL/GenBank/DDBJ databases">
        <authorList>
            <person name="Song W.-J."/>
            <person name="Kurnit D.M."/>
        </authorList>
    </citation>
    <scope>NUCLEOTIDE SEQUENCE [LARGE SCALE GENOMIC DNA]</scope>
    <source>
        <strain evidence="2 3">DSM 14810</strain>
    </source>
</reference>
<dbReference type="EMBL" id="FRDH01000007">
    <property type="protein sequence ID" value="SHN58677.1"/>
    <property type="molecule type" value="Genomic_DNA"/>
</dbReference>
<gene>
    <name evidence="2" type="ORF">SAMN02745247_01927</name>
</gene>